<dbReference type="PANTHER" id="PTHR12203">
    <property type="entry name" value="KDEL LYS-ASP-GLU-LEU CONTAINING - RELATED"/>
    <property type="match status" value="1"/>
</dbReference>
<accession>A0A8H7DLL5</accession>
<dbReference type="SMART" id="SM00672">
    <property type="entry name" value="CAP10"/>
    <property type="match status" value="1"/>
</dbReference>
<dbReference type="PANTHER" id="PTHR12203:SF118">
    <property type="entry name" value="BETA-1,2-XYLOSYLTRANSFERASE 1"/>
    <property type="match status" value="1"/>
</dbReference>
<protein>
    <submittedName>
        <fullName evidence="2">SPX domain-containing protein</fullName>
    </submittedName>
</protein>
<reference evidence="2" key="1">
    <citation type="submission" date="2020-05" db="EMBL/GenBank/DDBJ databases">
        <title>Mycena genomes resolve the evolution of fungal bioluminescence.</title>
        <authorList>
            <person name="Tsai I.J."/>
        </authorList>
    </citation>
    <scope>NUCLEOTIDE SEQUENCE</scope>
    <source>
        <strain evidence="2">160909Yilan</strain>
    </source>
</reference>
<dbReference type="InterPro" id="IPR051091">
    <property type="entry name" value="O-Glucosyltr/Glycosyltrsf_90"/>
</dbReference>
<name>A0A8H7DLL5_9AGAR</name>
<dbReference type="Proteomes" id="UP000623467">
    <property type="component" value="Unassembled WGS sequence"/>
</dbReference>
<gene>
    <name evidence="2" type="ORF">MSAN_00225100</name>
</gene>
<dbReference type="OrthoDB" id="541052at2759"/>
<feature type="domain" description="Glycosyl transferase CAP10" evidence="1">
    <location>
        <begin position="262"/>
        <end position="454"/>
    </location>
</feature>
<evidence type="ECO:0000313" key="2">
    <source>
        <dbReference type="EMBL" id="KAF7378012.1"/>
    </source>
</evidence>
<proteinExistence type="predicted"/>
<dbReference type="InterPro" id="IPR006598">
    <property type="entry name" value="CAP10"/>
</dbReference>
<evidence type="ECO:0000313" key="3">
    <source>
        <dbReference type="Proteomes" id="UP000623467"/>
    </source>
</evidence>
<dbReference type="Pfam" id="PF05686">
    <property type="entry name" value="Glyco_transf_90"/>
    <property type="match status" value="1"/>
</dbReference>
<sequence>MLNFTLPADELVRLELAAGGFQIIDMLREAPGVEEALTEVGLGEWRAVFSPHDNPNLVLDHELREMALEAARKGTYIDPLHSPPEKHGWRVACPPFSPAWLDDTPFPDYEREPREGWPRDGPKTFIHDPLAAVDPCLHPADLRTHGAYLAHGAGPGPQRTLVPQFSYSVTPLHADIRVALPINWVPDDLPHEGRPPPLGLTWAERVDARLQWRGSNTGIWHAADGRWRDAHRIRLAALAAGVGSANVGVRVGVRVGVGGGSVRRAGEGQDMLGFGFDDDEDWDDEEGEGGREQRVPVGAPISVPRARLVPALLDVAFAGRPLNCEGAQCAVLEGMFEWRKAHDLKTAARYKYVLDVSGRERVVESLQAPDELRLAYTTYPEWFTDRLAPWVHYVPIQNSYSDLLDALVFRAHDKTAERITAAGRGWSRRFWRKEDMVAYMYRPLLEYARVMSLDRDAMSFKMWPDERKDVAREQALMAAKEEEE</sequence>
<evidence type="ECO:0000259" key="1">
    <source>
        <dbReference type="SMART" id="SM00672"/>
    </source>
</evidence>
<keyword evidence="3" id="KW-1185">Reference proteome</keyword>
<organism evidence="2 3">
    <name type="scientific">Mycena sanguinolenta</name>
    <dbReference type="NCBI Taxonomy" id="230812"/>
    <lineage>
        <taxon>Eukaryota</taxon>
        <taxon>Fungi</taxon>
        <taxon>Dikarya</taxon>
        <taxon>Basidiomycota</taxon>
        <taxon>Agaricomycotina</taxon>
        <taxon>Agaricomycetes</taxon>
        <taxon>Agaricomycetidae</taxon>
        <taxon>Agaricales</taxon>
        <taxon>Marasmiineae</taxon>
        <taxon>Mycenaceae</taxon>
        <taxon>Mycena</taxon>
    </lineage>
</organism>
<dbReference type="AlphaFoldDB" id="A0A8H7DLL5"/>
<dbReference type="EMBL" id="JACAZH010000001">
    <property type="protein sequence ID" value="KAF7378012.1"/>
    <property type="molecule type" value="Genomic_DNA"/>
</dbReference>
<comment type="caution">
    <text evidence="2">The sequence shown here is derived from an EMBL/GenBank/DDBJ whole genome shotgun (WGS) entry which is preliminary data.</text>
</comment>